<accession>A0ABQ4FYW9</accession>
<keyword evidence="2" id="KW-1185">Reference proteome</keyword>
<comment type="caution">
    <text evidence="1">The sequence shown here is derived from an EMBL/GenBank/DDBJ whole genome shotgun (WGS) entry which is preliminary data.</text>
</comment>
<sequence>MLAEALSALAATAATTLVGAMATDGWESAKSGFSRLFSRRGQAELDRIDAQLDTNADRVARKDEDRVRQALIGVWQLEVEDLLEEHPELAGELRDLVTELQAGLPEKSMTWVQNNIARDHSRLFAAQGGNVIIHGDIDDPAR</sequence>
<dbReference type="Proteomes" id="UP000603904">
    <property type="component" value="Unassembled WGS sequence"/>
</dbReference>
<evidence type="ECO:0000313" key="1">
    <source>
        <dbReference type="EMBL" id="GIH40019.1"/>
    </source>
</evidence>
<protein>
    <submittedName>
        <fullName evidence="1">Uncharacterized protein</fullName>
    </submittedName>
</protein>
<dbReference type="EMBL" id="BOOC01000011">
    <property type="protein sequence ID" value="GIH40019.1"/>
    <property type="molecule type" value="Genomic_DNA"/>
</dbReference>
<name>A0ABQ4FYW9_9ACTN</name>
<proteinExistence type="predicted"/>
<gene>
    <name evidence="1" type="ORF">Mco01_30190</name>
</gene>
<dbReference type="RefSeq" id="WP_204057483.1">
    <property type="nucleotide sequence ID" value="NZ_BAAAGP010000027.1"/>
</dbReference>
<evidence type="ECO:0000313" key="2">
    <source>
        <dbReference type="Proteomes" id="UP000603904"/>
    </source>
</evidence>
<reference evidence="1 2" key="1">
    <citation type="submission" date="2021-01" db="EMBL/GenBank/DDBJ databases">
        <title>Whole genome shotgun sequence of Microbispora corallina NBRC 16416.</title>
        <authorList>
            <person name="Komaki H."/>
            <person name="Tamura T."/>
        </authorList>
    </citation>
    <scope>NUCLEOTIDE SEQUENCE [LARGE SCALE GENOMIC DNA]</scope>
    <source>
        <strain evidence="1 2">NBRC 16416</strain>
    </source>
</reference>
<organism evidence="1 2">
    <name type="scientific">Microbispora corallina</name>
    <dbReference type="NCBI Taxonomy" id="83302"/>
    <lineage>
        <taxon>Bacteria</taxon>
        <taxon>Bacillati</taxon>
        <taxon>Actinomycetota</taxon>
        <taxon>Actinomycetes</taxon>
        <taxon>Streptosporangiales</taxon>
        <taxon>Streptosporangiaceae</taxon>
        <taxon>Microbispora</taxon>
    </lineage>
</organism>